<evidence type="ECO:0000259" key="6">
    <source>
        <dbReference type="PROSITE" id="PS50089"/>
    </source>
</evidence>
<dbReference type="PANTHER" id="PTHR46400:SF5">
    <property type="entry name" value="RING-TYPE DOMAIN-CONTAINING PROTEIN"/>
    <property type="match status" value="1"/>
</dbReference>
<dbReference type="PROSITE" id="PS50199">
    <property type="entry name" value="ZF_RANBP2_2"/>
    <property type="match status" value="1"/>
</dbReference>
<dbReference type="SMART" id="SM00547">
    <property type="entry name" value="ZnF_RBZ"/>
    <property type="match status" value="1"/>
</dbReference>
<feature type="compositionally biased region" description="Polar residues" evidence="5">
    <location>
        <begin position="1"/>
        <end position="16"/>
    </location>
</feature>
<gene>
    <name evidence="8" type="ORF">PSNMU_V1.4_AUG-EV-PASAV3_0066820</name>
</gene>
<accession>A0A448ZCN4</accession>
<dbReference type="GO" id="GO:0016567">
    <property type="term" value="P:protein ubiquitination"/>
    <property type="evidence" value="ECO:0007669"/>
    <property type="project" value="InterPro"/>
</dbReference>
<feature type="region of interest" description="Disordered" evidence="5">
    <location>
        <begin position="97"/>
        <end position="256"/>
    </location>
</feature>
<feature type="compositionally biased region" description="Acidic residues" evidence="5">
    <location>
        <begin position="212"/>
        <end position="221"/>
    </location>
</feature>
<keyword evidence="9" id="KW-1185">Reference proteome</keyword>
<name>A0A448ZCN4_9STRA</name>
<dbReference type="PROSITE" id="PS01358">
    <property type="entry name" value="ZF_RANBP2_1"/>
    <property type="match status" value="1"/>
</dbReference>
<evidence type="ECO:0008006" key="10">
    <source>
        <dbReference type="Google" id="ProtNLM"/>
    </source>
</evidence>
<feature type="region of interest" description="Disordered" evidence="5">
    <location>
        <begin position="1"/>
        <end position="20"/>
    </location>
</feature>
<evidence type="ECO:0000256" key="2">
    <source>
        <dbReference type="ARBA" id="ARBA00022771"/>
    </source>
</evidence>
<sequence>MDNDAINDNKNDTPPTSMIPCPDCEQFIPQQNLELHRLRSCRAGRSNGTGNDRGQDRARTAAAVTTLRTTTSIAVGEEKQGDHSDCNEDAQKRVVVTAIDSASRRHRKTRRGNTDDSNSMAQSPPVSRAEERTGSLDQSNEIIDLMDDSESSSRGSDSLDRRMDVSYGSTPMNDHGDSMAVNLTGIDWEDQGEDDGDRKMPARDASAHEAPSEDEALEDDAGESHHHDSGADRKPPAIDPGDDENSSEPAENDARDQWSCPRCTLLNENTSPVCDACGYHNLEIENALIRRNNYDMLHTPEEHPHQRPQQPLPASPSSPSHLGLIGSGALIGAAVGMAGNWLQGRGTLSGALNGGSTGAMGGVLLREVLLSNNRDNNNNNNNGSFPVAPEATSTGAQWPVGPGARNDGDDEIIDITSPIRNSNQQWNRNEASFRPRNAAVTRSSFATGLARYPVAGDATSRHGMRTEYQRRSQDPVRHRSVVIINDNGNRVRVVTSGNSSIRVSRREHNANTAGTHIPLTSDTAQTRTRALHSLLDDWQQTENSINSVSSIRGLDRHRHQRQNEVLYQLLSRNQRAAAGSNHIDLDNASYEELLHRFGDGTENLGAQESEIRRLPVHVVGDVPLPEDARQCLICLEDFEKGEMRTILPCLHGFHQNCCHKWLKTNGSCPVCKYRISS</sequence>
<dbReference type="PROSITE" id="PS50089">
    <property type="entry name" value="ZF_RING_2"/>
    <property type="match status" value="1"/>
</dbReference>
<evidence type="ECO:0000313" key="8">
    <source>
        <dbReference type="EMBL" id="VEU39805.1"/>
    </source>
</evidence>
<organism evidence="8 9">
    <name type="scientific">Pseudo-nitzschia multistriata</name>
    <dbReference type="NCBI Taxonomy" id="183589"/>
    <lineage>
        <taxon>Eukaryota</taxon>
        <taxon>Sar</taxon>
        <taxon>Stramenopiles</taxon>
        <taxon>Ochrophyta</taxon>
        <taxon>Bacillariophyta</taxon>
        <taxon>Bacillariophyceae</taxon>
        <taxon>Bacillariophycidae</taxon>
        <taxon>Bacillariales</taxon>
        <taxon>Bacillariaceae</taxon>
        <taxon>Pseudo-nitzschia</taxon>
    </lineage>
</organism>
<proteinExistence type="predicted"/>
<dbReference type="OrthoDB" id="272091at2759"/>
<dbReference type="GO" id="GO:0008270">
    <property type="term" value="F:zinc ion binding"/>
    <property type="evidence" value="ECO:0007669"/>
    <property type="project" value="UniProtKB-KW"/>
</dbReference>
<dbReference type="InterPro" id="IPR001841">
    <property type="entry name" value="Znf_RING"/>
</dbReference>
<dbReference type="InterPro" id="IPR013083">
    <property type="entry name" value="Znf_RING/FYVE/PHD"/>
</dbReference>
<feature type="compositionally biased region" description="Basic and acidic residues" evidence="5">
    <location>
        <begin position="222"/>
        <end position="236"/>
    </location>
</feature>
<keyword evidence="1" id="KW-0479">Metal-binding</keyword>
<dbReference type="SUPFAM" id="SSF57850">
    <property type="entry name" value="RING/U-box"/>
    <property type="match status" value="1"/>
</dbReference>
<dbReference type="GO" id="GO:0046621">
    <property type="term" value="P:negative regulation of organ growth"/>
    <property type="evidence" value="ECO:0007669"/>
    <property type="project" value="InterPro"/>
</dbReference>
<dbReference type="SMART" id="SM00184">
    <property type="entry name" value="RING"/>
    <property type="match status" value="1"/>
</dbReference>
<dbReference type="PANTHER" id="PTHR46400">
    <property type="entry name" value="RING/U-BOX SUPERFAMILY PROTEIN"/>
    <property type="match status" value="1"/>
</dbReference>
<evidence type="ECO:0000256" key="3">
    <source>
        <dbReference type="ARBA" id="ARBA00022833"/>
    </source>
</evidence>
<feature type="domain" description="RING-type" evidence="6">
    <location>
        <begin position="631"/>
        <end position="672"/>
    </location>
</feature>
<dbReference type="GO" id="GO:0004842">
    <property type="term" value="F:ubiquitin-protein transferase activity"/>
    <property type="evidence" value="ECO:0007669"/>
    <property type="project" value="InterPro"/>
</dbReference>
<reference evidence="8 9" key="1">
    <citation type="submission" date="2019-01" db="EMBL/GenBank/DDBJ databases">
        <authorList>
            <person name="Ferrante I. M."/>
        </authorList>
    </citation>
    <scope>NUCLEOTIDE SEQUENCE [LARGE SCALE GENOMIC DNA]</scope>
    <source>
        <strain evidence="8 9">B856</strain>
    </source>
</reference>
<keyword evidence="3" id="KW-0862">Zinc</keyword>
<dbReference type="EMBL" id="CAACVS010000236">
    <property type="protein sequence ID" value="VEU39805.1"/>
    <property type="molecule type" value="Genomic_DNA"/>
</dbReference>
<dbReference type="Pfam" id="PF13639">
    <property type="entry name" value="zf-RING_2"/>
    <property type="match status" value="1"/>
</dbReference>
<evidence type="ECO:0000256" key="1">
    <source>
        <dbReference type="ARBA" id="ARBA00022723"/>
    </source>
</evidence>
<feature type="domain" description="RanBP2-type" evidence="7">
    <location>
        <begin position="254"/>
        <end position="283"/>
    </location>
</feature>
<dbReference type="InterPro" id="IPR036443">
    <property type="entry name" value="Znf_RanBP2_sf"/>
</dbReference>
<feature type="compositionally biased region" description="Polar residues" evidence="5">
    <location>
        <begin position="115"/>
        <end position="125"/>
    </location>
</feature>
<dbReference type="Gene3D" id="3.30.40.10">
    <property type="entry name" value="Zinc/RING finger domain, C3HC4 (zinc finger)"/>
    <property type="match status" value="1"/>
</dbReference>
<evidence type="ECO:0000256" key="4">
    <source>
        <dbReference type="PROSITE-ProRule" id="PRU00322"/>
    </source>
</evidence>
<keyword evidence="2 4" id="KW-0863">Zinc-finger</keyword>
<dbReference type="AlphaFoldDB" id="A0A448ZCN4"/>
<dbReference type="Proteomes" id="UP000291116">
    <property type="component" value="Unassembled WGS sequence"/>
</dbReference>
<evidence type="ECO:0000256" key="5">
    <source>
        <dbReference type="SAM" id="MobiDB-lite"/>
    </source>
</evidence>
<protein>
    <recommendedName>
        <fullName evidence="10">RING-type domain-containing protein</fullName>
    </recommendedName>
</protein>
<dbReference type="InterPro" id="IPR033276">
    <property type="entry name" value="BB"/>
</dbReference>
<dbReference type="CDD" id="cd16454">
    <property type="entry name" value="RING-H2_PA-TM-RING"/>
    <property type="match status" value="1"/>
</dbReference>
<feature type="compositionally biased region" description="Basic and acidic residues" evidence="5">
    <location>
        <begin position="196"/>
        <end position="211"/>
    </location>
</feature>
<dbReference type="Gene3D" id="2.30.30.380">
    <property type="entry name" value="Zn-finger domain of Sec23/24"/>
    <property type="match status" value="1"/>
</dbReference>
<feature type="region of interest" description="Disordered" evidence="5">
    <location>
        <begin position="298"/>
        <end position="319"/>
    </location>
</feature>
<dbReference type="InterPro" id="IPR001876">
    <property type="entry name" value="Znf_RanBP2"/>
</dbReference>
<dbReference type="SUPFAM" id="SSF90209">
    <property type="entry name" value="Ran binding protein zinc finger-like"/>
    <property type="match status" value="1"/>
</dbReference>
<evidence type="ECO:0000313" key="9">
    <source>
        <dbReference type="Proteomes" id="UP000291116"/>
    </source>
</evidence>
<evidence type="ECO:0000259" key="7">
    <source>
        <dbReference type="PROSITE" id="PS50199"/>
    </source>
</evidence>